<sequence>MERTYQYLEELTPNKEDSKIKVRVTREWESRNPNTNHLINKNYILMDEQGMLFHVLLMLNQIDEYTRRIQVGNLYLISTFAIACANDTYRPVKGDKVINFTRKTNIKKLGDDSSIPRHGFELATFDEARSRVGATTTLIDVVGKLKSFTRIQTLPRNKEKLDITLQDDTICFTLILPTAKPTLSATSATQYFINIDYPAVNILRKKGGQEKLVPVIIQPITNPRQLLLDNIDHISIETLLDIMLPDGKKVPVQHVLDNDESADPSNIPSILNNIIGGTFKFYLKITAYNTTGVRKEGYTVVKVEEMECEENQGDKPVKEKRPPSTSTKQMYDDSNIDSEVGIYNCKYVPETELNKGKRTHEKKGLHTLNHQENQKKHKVNSPVDNKLSENKGDEGITRPDKKSDQRQKTVPTAYKNKKPPPATTKQNTNKPQIPVNEPTNKEQVPSKNDEAIKRNSTSNKTIQKDLNGGKEKKTNPKVPLLSSEPHTPDNKRKHRTSTATKNAKKPKFTDSCINKATEDKIGNKPHKLYARDDTLKTKKITSDKKTTAKLLQGTNKKNDNQ</sequence>
<evidence type="ECO:0000313" key="4">
    <source>
        <dbReference type="EMBL" id="KZM96520.1"/>
    </source>
</evidence>
<dbReference type="AlphaFoldDB" id="A0A164ZW36"/>
<dbReference type="Gramene" id="KZM96520">
    <property type="protein sequence ID" value="KZM96520"/>
    <property type="gene ID" value="DCAR_019762"/>
</dbReference>
<dbReference type="EMBL" id="LNRQ01000005">
    <property type="protein sequence ID" value="KZM96528.1"/>
    <property type="molecule type" value="Genomic_DNA"/>
</dbReference>
<dbReference type="InterPro" id="IPR012340">
    <property type="entry name" value="NA-bd_OB-fold"/>
</dbReference>
<dbReference type="Gramene" id="KZM96528">
    <property type="protein sequence ID" value="KZM96528"/>
    <property type="gene ID" value="DCAR_019770"/>
</dbReference>
<evidence type="ECO:0000313" key="7">
    <source>
        <dbReference type="Proteomes" id="UP000077755"/>
    </source>
</evidence>
<dbReference type="PANTHER" id="PTHR47165">
    <property type="entry name" value="OS03G0429900 PROTEIN"/>
    <property type="match status" value="1"/>
</dbReference>
<proteinExistence type="predicted"/>
<evidence type="ECO:0000313" key="3">
    <source>
        <dbReference type="EMBL" id="KZM96504.1"/>
    </source>
</evidence>
<dbReference type="EMBL" id="LNRQ01000005">
    <property type="protein sequence ID" value="KZM96520.1"/>
    <property type="molecule type" value="Genomic_DNA"/>
</dbReference>
<feature type="domain" description="Replication protein A 70 kDa DNA-binding subunit B/D first OB fold" evidence="2">
    <location>
        <begin position="5"/>
        <end position="108"/>
    </location>
</feature>
<evidence type="ECO:0000259" key="2">
    <source>
        <dbReference type="Pfam" id="PF02721"/>
    </source>
</evidence>
<dbReference type="Gramene" id="KZM96504">
    <property type="protein sequence ID" value="KZM96504"/>
    <property type="gene ID" value="DCAR_019746"/>
</dbReference>
<gene>
    <name evidence="3" type="ORF">DCAR_019746</name>
    <name evidence="4" type="ORF">DCAR_019762</name>
    <name evidence="5" type="ORF">DCAR_019770</name>
    <name evidence="6" type="ORF">DCAR_0522591</name>
</gene>
<dbReference type="Pfam" id="PF02721">
    <property type="entry name" value="DUF223"/>
    <property type="match status" value="1"/>
</dbReference>
<reference evidence="6" key="2">
    <citation type="submission" date="2022-03" db="EMBL/GenBank/DDBJ databases">
        <title>Draft title - Genomic analysis of global carrot germplasm unveils the trajectory of domestication and the origin of high carotenoid orange carrot.</title>
        <authorList>
            <person name="Iorizzo M."/>
            <person name="Ellison S."/>
            <person name="Senalik D."/>
            <person name="Macko-Podgorni A."/>
            <person name="Grzebelus D."/>
            <person name="Bostan H."/>
            <person name="Rolling W."/>
            <person name="Curaba J."/>
            <person name="Simon P."/>
        </authorList>
    </citation>
    <scope>NUCLEOTIDE SEQUENCE</scope>
    <source>
        <tissue evidence="6">Leaf</tissue>
    </source>
</reference>
<organism evidence="3">
    <name type="scientific">Daucus carota subsp. sativus</name>
    <name type="common">Carrot</name>
    <dbReference type="NCBI Taxonomy" id="79200"/>
    <lineage>
        <taxon>Eukaryota</taxon>
        <taxon>Viridiplantae</taxon>
        <taxon>Streptophyta</taxon>
        <taxon>Embryophyta</taxon>
        <taxon>Tracheophyta</taxon>
        <taxon>Spermatophyta</taxon>
        <taxon>Magnoliopsida</taxon>
        <taxon>eudicotyledons</taxon>
        <taxon>Gunneridae</taxon>
        <taxon>Pentapetalae</taxon>
        <taxon>asterids</taxon>
        <taxon>campanulids</taxon>
        <taxon>Apiales</taxon>
        <taxon>Apiaceae</taxon>
        <taxon>Apioideae</taxon>
        <taxon>Scandiceae</taxon>
        <taxon>Daucinae</taxon>
        <taxon>Daucus</taxon>
        <taxon>Daucus sect. Daucus</taxon>
    </lineage>
</organism>
<dbReference type="Proteomes" id="UP000077755">
    <property type="component" value="Chromosome 5"/>
</dbReference>
<name>A0A164ZW36_DAUCS</name>
<dbReference type="Gene3D" id="2.40.50.140">
    <property type="entry name" value="Nucleic acid-binding proteins"/>
    <property type="match status" value="1"/>
</dbReference>
<reference evidence="3" key="1">
    <citation type="journal article" date="2016" name="Nat. Genet.">
        <title>A high-quality carrot genome assembly provides new insights into carotenoid accumulation and asterid genome evolution.</title>
        <authorList>
            <person name="Iorizzo M."/>
            <person name="Ellison S."/>
            <person name="Senalik D."/>
            <person name="Zeng P."/>
            <person name="Satapoomin P."/>
            <person name="Huang J."/>
            <person name="Bowman M."/>
            <person name="Iovene M."/>
            <person name="Sanseverino W."/>
            <person name="Cavagnaro P."/>
            <person name="Yildiz M."/>
            <person name="Macko-Podgorni A."/>
            <person name="Moranska E."/>
            <person name="Grzebelus E."/>
            <person name="Grzebelus D."/>
            <person name="Ashrafi H."/>
            <person name="Zheng Z."/>
            <person name="Cheng S."/>
            <person name="Spooner D."/>
            <person name="Van Deynze A."/>
            <person name="Simon P."/>
        </authorList>
    </citation>
    <scope>NUCLEOTIDE SEQUENCE [LARGE SCALE GENOMIC DNA]</scope>
    <source>
        <tissue evidence="3">Leaf</tissue>
    </source>
</reference>
<dbReference type="EMBL" id="CP093347">
    <property type="protein sequence ID" value="WOH03195.1"/>
    <property type="molecule type" value="Genomic_DNA"/>
</dbReference>
<feature type="region of interest" description="Disordered" evidence="1">
    <location>
        <begin position="539"/>
        <end position="561"/>
    </location>
</feature>
<evidence type="ECO:0000256" key="1">
    <source>
        <dbReference type="SAM" id="MobiDB-lite"/>
    </source>
</evidence>
<feature type="compositionally biased region" description="Polar residues" evidence="1">
    <location>
        <begin position="423"/>
        <end position="446"/>
    </location>
</feature>
<dbReference type="STRING" id="79200.A0A164ZW36"/>
<dbReference type="PANTHER" id="PTHR47165:SF4">
    <property type="entry name" value="OS03G0429900 PROTEIN"/>
    <property type="match status" value="1"/>
</dbReference>
<accession>A0A164ZW36</accession>
<evidence type="ECO:0000313" key="5">
    <source>
        <dbReference type="EMBL" id="KZM96528.1"/>
    </source>
</evidence>
<feature type="compositionally biased region" description="Basic residues" evidence="1">
    <location>
        <begin position="491"/>
        <end position="506"/>
    </location>
</feature>
<feature type="compositionally biased region" description="Basic and acidic residues" evidence="1">
    <location>
        <begin position="312"/>
        <end position="322"/>
    </location>
</feature>
<feature type="compositionally biased region" description="Basic and acidic residues" evidence="1">
    <location>
        <begin position="386"/>
        <end position="407"/>
    </location>
</feature>
<feature type="region of interest" description="Disordered" evidence="1">
    <location>
        <begin position="308"/>
        <end position="335"/>
    </location>
</feature>
<keyword evidence="7" id="KW-1185">Reference proteome</keyword>
<evidence type="ECO:0000313" key="6">
    <source>
        <dbReference type="EMBL" id="WOH03195.1"/>
    </source>
</evidence>
<dbReference type="InterPro" id="IPR003871">
    <property type="entry name" value="RFA1B/D_OB_1st"/>
</dbReference>
<dbReference type="SUPFAM" id="SSF50249">
    <property type="entry name" value="Nucleic acid-binding proteins"/>
    <property type="match status" value="1"/>
</dbReference>
<protein>
    <recommendedName>
        <fullName evidence="2">Replication protein A 70 kDa DNA-binding subunit B/D first OB fold domain-containing protein</fullName>
    </recommendedName>
</protein>
<dbReference type="EMBL" id="LNRQ01000005">
    <property type="protein sequence ID" value="KZM96504.1"/>
    <property type="molecule type" value="Genomic_DNA"/>
</dbReference>
<feature type="region of interest" description="Disordered" evidence="1">
    <location>
        <begin position="366"/>
        <end position="511"/>
    </location>
</feature>